<keyword evidence="3" id="KW-1185">Reference proteome</keyword>
<evidence type="ECO:0000313" key="2">
    <source>
        <dbReference type="EMBL" id="MFD1364757.1"/>
    </source>
</evidence>
<protein>
    <submittedName>
        <fullName evidence="2">DUF5615 family PIN-like protein</fullName>
    </submittedName>
</protein>
<name>A0ABW4A402_9ACTN</name>
<dbReference type="Proteomes" id="UP001597183">
    <property type="component" value="Unassembled WGS sequence"/>
</dbReference>
<evidence type="ECO:0000313" key="3">
    <source>
        <dbReference type="Proteomes" id="UP001597183"/>
    </source>
</evidence>
<organism evidence="2 3">
    <name type="scientific">Actinoplanes sichuanensis</name>
    <dbReference type="NCBI Taxonomy" id="512349"/>
    <lineage>
        <taxon>Bacteria</taxon>
        <taxon>Bacillati</taxon>
        <taxon>Actinomycetota</taxon>
        <taxon>Actinomycetes</taxon>
        <taxon>Micromonosporales</taxon>
        <taxon>Micromonosporaceae</taxon>
        <taxon>Actinoplanes</taxon>
    </lineage>
</organism>
<accession>A0ABW4A402</accession>
<comment type="caution">
    <text evidence="2">The sequence shown here is derived from an EMBL/GenBank/DDBJ whole genome shotgun (WGS) entry which is preliminary data.</text>
</comment>
<evidence type="ECO:0000259" key="1">
    <source>
        <dbReference type="Pfam" id="PF18480"/>
    </source>
</evidence>
<gene>
    <name evidence="2" type="ORF">ACFQ5G_05300</name>
</gene>
<dbReference type="RefSeq" id="WP_317791410.1">
    <property type="nucleotide sequence ID" value="NZ_AP028461.1"/>
</dbReference>
<dbReference type="InterPro" id="IPR041049">
    <property type="entry name" value="DUF5615"/>
</dbReference>
<sequence>MSSVLLDEMYPPDLARQLRDAGHDVVAVLDIEVGLASKTDEDVLAWAARNNRSVVTENVADFLRLAHQGFSHAGLILVTSRRYPRTRSGLHRLGKALEDFLSAGNSPGRDGIVWLPDV</sequence>
<feature type="domain" description="DUF5615" evidence="1">
    <location>
        <begin position="4"/>
        <end position="85"/>
    </location>
</feature>
<dbReference type="Pfam" id="PF18480">
    <property type="entry name" value="DUF5615"/>
    <property type="match status" value="1"/>
</dbReference>
<dbReference type="EMBL" id="JBHTMK010000005">
    <property type="protein sequence ID" value="MFD1364757.1"/>
    <property type="molecule type" value="Genomic_DNA"/>
</dbReference>
<proteinExistence type="predicted"/>
<reference evidence="3" key="1">
    <citation type="journal article" date="2019" name="Int. J. Syst. Evol. Microbiol.">
        <title>The Global Catalogue of Microorganisms (GCM) 10K type strain sequencing project: providing services to taxonomists for standard genome sequencing and annotation.</title>
        <authorList>
            <consortium name="The Broad Institute Genomics Platform"/>
            <consortium name="The Broad Institute Genome Sequencing Center for Infectious Disease"/>
            <person name="Wu L."/>
            <person name="Ma J."/>
        </authorList>
    </citation>
    <scope>NUCLEOTIDE SEQUENCE [LARGE SCALE GENOMIC DNA]</scope>
    <source>
        <strain evidence="3">CCM 7526</strain>
    </source>
</reference>